<dbReference type="AlphaFoldDB" id="A0A8T9C1D4"/>
<dbReference type="SUPFAM" id="SSF54695">
    <property type="entry name" value="POZ domain"/>
    <property type="match status" value="1"/>
</dbReference>
<dbReference type="CDD" id="cd18186">
    <property type="entry name" value="BTB_POZ_ZBTB_KLHL-like"/>
    <property type="match status" value="1"/>
</dbReference>
<gene>
    <name evidence="3" type="ORF">LSUE1_G005767</name>
</gene>
<feature type="region of interest" description="Disordered" evidence="1">
    <location>
        <begin position="1"/>
        <end position="34"/>
    </location>
</feature>
<dbReference type="EMBL" id="QGMK01001134">
    <property type="protein sequence ID" value="TVY73265.1"/>
    <property type="molecule type" value="Genomic_DNA"/>
</dbReference>
<sequence length="267" mass="30718">MIDTTPSKSAKAQTTSQYEGTRKKQKADRPDFSDPCSLVTFIVVEDEEVEYDADEDVQNENNETGVESFNEKNREHRKIETKFIVHKEIACHYSPVWNAAFNSSFIEGQTQIYRLEDTTARAFKLLVQGLYYQELLLHQLEDTADDEERDTELTQSEDMSLAELWVLADKLSIPHIQDLALGSIHQISHKISMLCLAPLGYIYDNTTSGSKLRAYCIENLARYLKPEELETFHDLLPRELLLDLVKYNLIHSKRDGELEVSDYMDSA</sequence>
<organism evidence="3 4">
    <name type="scientific">Lachnellula suecica</name>
    <dbReference type="NCBI Taxonomy" id="602035"/>
    <lineage>
        <taxon>Eukaryota</taxon>
        <taxon>Fungi</taxon>
        <taxon>Dikarya</taxon>
        <taxon>Ascomycota</taxon>
        <taxon>Pezizomycotina</taxon>
        <taxon>Leotiomycetes</taxon>
        <taxon>Helotiales</taxon>
        <taxon>Lachnaceae</taxon>
        <taxon>Lachnellula</taxon>
    </lineage>
</organism>
<dbReference type="Proteomes" id="UP000469558">
    <property type="component" value="Unassembled WGS sequence"/>
</dbReference>
<feature type="compositionally biased region" description="Polar residues" evidence="1">
    <location>
        <begin position="1"/>
        <end position="19"/>
    </location>
</feature>
<dbReference type="OrthoDB" id="194443at2759"/>
<dbReference type="PROSITE" id="PS50097">
    <property type="entry name" value="BTB"/>
    <property type="match status" value="1"/>
</dbReference>
<dbReference type="Gene3D" id="3.30.710.10">
    <property type="entry name" value="Potassium Channel Kv1.1, Chain A"/>
    <property type="match status" value="1"/>
</dbReference>
<dbReference type="PANTHER" id="PTHR47843">
    <property type="entry name" value="BTB DOMAIN-CONTAINING PROTEIN-RELATED"/>
    <property type="match status" value="1"/>
</dbReference>
<evidence type="ECO:0000313" key="3">
    <source>
        <dbReference type="EMBL" id="TVY73265.1"/>
    </source>
</evidence>
<dbReference type="InterPro" id="IPR000210">
    <property type="entry name" value="BTB/POZ_dom"/>
</dbReference>
<evidence type="ECO:0000313" key="4">
    <source>
        <dbReference type="Proteomes" id="UP000469558"/>
    </source>
</evidence>
<evidence type="ECO:0000259" key="2">
    <source>
        <dbReference type="PROSITE" id="PS50097"/>
    </source>
</evidence>
<dbReference type="Pfam" id="PF00651">
    <property type="entry name" value="BTB"/>
    <property type="match status" value="1"/>
</dbReference>
<accession>A0A8T9C1D4</accession>
<evidence type="ECO:0000256" key="1">
    <source>
        <dbReference type="SAM" id="MobiDB-lite"/>
    </source>
</evidence>
<comment type="caution">
    <text evidence="3">The sequence shown here is derived from an EMBL/GenBank/DDBJ whole genome shotgun (WGS) entry which is preliminary data.</text>
</comment>
<keyword evidence="4" id="KW-1185">Reference proteome</keyword>
<reference evidence="3 4" key="1">
    <citation type="submission" date="2018-05" db="EMBL/GenBank/DDBJ databases">
        <title>Genome sequencing and assembly of the regulated plant pathogen Lachnellula willkommii and related sister species for the development of diagnostic species identification markers.</title>
        <authorList>
            <person name="Giroux E."/>
            <person name="Bilodeau G."/>
        </authorList>
    </citation>
    <scope>NUCLEOTIDE SEQUENCE [LARGE SCALE GENOMIC DNA]</scope>
    <source>
        <strain evidence="3 4">CBS 268.59</strain>
    </source>
</reference>
<proteinExistence type="predicted"/>
<name>A0A8T9C1D4_9HELO</name>
<feature type="region of interest" description="Disordered" evidence="1">
    <location>
        <begin position="53"/>
        <end position="72"/>
    </location>
</feature>
<feature type="domain" description="BTB" evidence="2">
    <location>
        <begin position="83"/>
        <end position="139"/>
    </location>
</feature>
<protein>
    <recommendedName>
        <fullName evidence="2">BTB domain-containing protein</fullName>
    </recommendedName>
</protein>
<dbReference type="PANTHER" id="PTHR47843:SF2">
    <property type="entry name" value="BTB DOMAIN-CONTAINING PROTEIN"/>
    <property type="match status" value="1"/>
</dbReference>
<dbReference type="InterPro" id="IPR011333">
    <property type="entry name" value="SKP1/BTB/POZ_sf"/>
</dbReference>